<gene>
    <name evidence="2" type="ORF">GCM10010238_59480</name>
</gene>
<dbReference type="AlphaFoldDB" id="A0A918LKS4"/>
<comment type="caution">
    <text evidence="2">The sequence shown here is derived from an EMBL/GenBank/DDBJ whole genome shotgun (WGS) entry which is preliminary data.</text>
</comment>
<evidence type="ECO:0000256" key="1">
    <source>
        <dbReference type="SAM" id="MobiDB-lite"/>
    </source>
</evidence>
<dbReference type="Proteomes" id="UP000653493">
    <property type="component" value="Unassembled WGS sequence"/>
</dbReference>
<proteinExistence type="predicted"/>
<reference evidence="2" key="1">
    <citation type="journal article" date="2014" name="Int. J. Syst. Evol. Microbiol.">
        <title>Complete genome sequence of Corynebacterium casei LMG S-19264T (=DSM 44701T), isolated from a smear-ripened cheese.</title>
        <authorList>
            <consortium name="US DOE Joint Genome Institute (JGI-PGF)"/>
            <person name="Walter F."/>
            <person name="Albersmeier A."/>
            <person name="Kalinowski J."/>
            <person name="Ruckert C."/>
        </authorList>
    </citation>
    <scope>NUCLEOTIDE SEQUENCE</scope>
    <source>
        <strain evidence="2">JCM 4234</strain>
    </source>
</reference>
<feature type="compositionally biased region" description="Low complexity" evidence="1">
    <location>
        <begin position="96"/>
        <end position="110"/>
    </location>
</feature>
<organism evidence="2 3">
    <name type="scientific">Streptomyces griseoviridis</name>
    <dbReference type="NCBI Taxonomy" id="45398"/>
    <lineage>
        <taxon>Bacteria</taxon>
        <taxon>Bacillati</taxon>
        <taxon>Actinomycetota</taxon>
        <taxon>Actinomycetes</taxon>
        <taxon>Kitasatosporales</taxon>
        <taxon>Streptomycetaceae</taxon>
        <taxon>Streptomyces</taxon>
    </lineage>
</organism>
<feature type="region of interest" description="Disordered" evidence="1">
    <location>
        <begin position="50"/>
        <end position="116"/>
    </location>
</feature>
<keyword evidence="3" id="KW-1185">Reference proteome</keyword>
<dbReference type="EMBL" id="BMSL01000026">
    <property type="protein sequence ID" value="GGS62433.1"/>
    <property type="molecule type" value="Genomic_DNA"/>
</dbReference>
<evidence type="ECO:0000313" key="2">
    <source>
        <dbReference type="EMBL" id="GGS62433.1"/>
    </source>
</evidence>
<name>A0A918LKS4_STRGD</name>
<protein>
    <submittedName>
        <fullName evidence="2">Uncharacterized protein</fullName>
    </submittedName>
</protein>
<reference evidence="2" key="2">
    <citation type="submission" date="2020-09" db="EMBL/GenBank/DDBJ databases">
        <authorList>
            <person name="Sun Q."/>
            <person name="Ohkuma M."/>
        </authorList>
    </citation>
    <scope>NUCLEOTIDE SEQUENCE</scope>
    <source>
        <strain evidence="2">JCM 4234</strain>
    </source>
</reference>
<evidence type="ECO:0000313" key="3">
    <source>
        <dbReference type="Proteomes" id="UP000653493"/>
    </source>
</evidence>
<accession>A0A918LKS4</accession>
<feature type="compositionally biased region" description="Basic residues" evidence="1">
    <location>
        <begin position="78"/>
        <end position="88"/>
    </location>
</feature>
<sequence length="116" mass="12062">MGGGNSGTGRREVVLGQFDHAGEVARVRLAGLGDEEYRGEPVPGRWSVRRREEAVTPRAYGPGEGVLGLGAPDIPRASTRRSPGRPRAARPPPGSPTTGASASSGSRRSSPGPPRR</sequence>